<evidence type="ECO:0008006" key="3">
    <source>
        <dbReference type="Google" id="ProtNLM"/>
    </source>
</evidence>
<reference evidence="1 2" key="1">
    <citation type="journal article" date="2019" name="Emerg. Microbes Infect.">
        <title>Comprehensive subspecies identification of 175 nontuberculous mycobacteria species based on 7547 genomic profiles.</title>
        <authorList>
            <person name="Matsumoto Y."/>
            <person name="Kinjo T."/>
            <person name="Motooka D."/>
            <person name="Nabeya D."/>
            <person name="Jung N."/>
            <person name="Uechi K."/>
            <person name="Horii T."/>
            <person name="Iida T."/>
            <person name="Fujita J."/>
            <person name="Nakamura S."/>
        </authorList>
    </citation>
    <scope>NUCLEOTIDE SEQUENCE [LARGE SCALE GENOMIC DNA]</scope>
    <source>
        <strain evidence="1 2">JCM 12603</strain>
    </source>
</reference>
<dbReference type="AlphaFoldDB" id="A0A6N4V4L1"/>
<accession>A0A6N4V4L1</accession>
<evidence type="ECO:0000313" key="1">
    <source>
        <dbReference type="EMBL" id="BBX49053.1"/>
    </source>
</evidence>
<evidence type="ECO:0000313" key="2">
    <source>
        <dbReference type="Proteomes" id="UP000466785"/>
    </source>
</evidence>
<keyword evidence="2" id="KW-1185">Reference proteome</keyword>
<sequence>MLRAFAGQVDLASALIREAHVGTKVATAADGLDGSTTQWAARLVGAHVMEIADQIATHVDDIGVAVRGAGNSYEVTDSDLAGSFEGIF</sequence>
<dbReference type="KEGG" id="mpof:MPOR_00790"/>
<gene>
    <name evidence="1" type="ORF">MPOR_00790</name>
</gene>
<dbReference type="Proteomes" id="UP000466785">
    <property type="component" value="Chromosome"/>
</dbReference>
<proteinExistence type="predicted"/>
<organism evidence="1 2">
    <name type="scientific">Mycolicibacterium poriferae</name>
    <dbReference type="NCBI Taxonomy" id="39694"/>
    <lineage>
        <taxon>Bacteria</taxon>
        <taxon>Bacillati</taxon>
        <taxon>Actinomycetota</taxon>
        <taxon>Actinomycetes</taxon>
        <taxon>Mycobacteriales</taxon>
        <taxon>Mycobacteriaceae</taxon>
        <taxon>Mycolicibacterium</taxon>
    </lineage>
</organism>
<name>A0A6N4V4L1_9MYCO</name>
<protein>
    <recommendedName>
        <fullName evidence="3">Excreted virulence factor EspC (Type VII ESX diderm)</fullName>
    </recommendedName>
</protein>
<dbReference type="EMBL" id="AP022570">
    <property type="protein sequence ID" value="BBX49053.1"/>
    <property type="molecule type" value="Genomic_DNA"/>
</dbReference>